<keyword evidence="1" id="KW-0812">Transmembrane</keyword>
<dbReference type="EMBL" id="QUSL01000027">
    <property type="protein sequence ID" value="RGD81488.1"/>
    <property type="molecule type" value="Genomic_DNA"/>
</dbReference>
<keyword evidence="1" id="KW-0472">Membrane</keyword>
<dbReference type="RefSeq" id="WP_117582211.1">
    <property type="nucleotide sequence ID" value="NZ_JAQEEX010000041.1"/>
</dbReference>
<reference evidence="2 3" key="1">
    <citation type="submission" date="2018-08" db="EMBL/GenBank/DDBJ databases">
        <title>A genome reference for cultivated species of the human gut microbiota.</title>
        <authorList>
            <person name="Zou Y."/>
            <person name="Xue W."/>
            <person name="Luo G."/>
        </authorList>
    </citation>
    <scope>NUCLEOTIDE SEQUENCE [LARGE SCALE GENOMIC DNA]</scope>
    <source>
        <strain evidence="2 3">OM06-4</strain>
    </source>
</reference>
<evidence type="ECO:0000313" key="2">
    <source>
        <dbReference type="EMBL" id="RGD81488.1"/>
    </source>
</evidence>
<dbReference type="Proteomes" id="UP000261032">
    <property type="component" value="Unassembled WGS sequence"/>
</dbReference>
<evidence type="ECO:0000256" key="1">
    <source>
        <dbReference type="SAM" id="Phobius"/>
    </source>
</evidence>
<keyword evidence="1" id="KW-1133">Transmembrane helix</keyword>
<name>A0A3E3EBJ6_9FIRM</name>
<gene>
    <name evidence="2" type="ORF">DXB93_14295</name>
</gene>
<feature type="transmembrane region" description="Helical" evidence="1">
    <location>
        <begin position="15"/>
        <end position="34"/>
    </location>
</feature>
<dbReference type="AlphaFoldDB" id="A0A3E3EBJ6"/>
<sequence length="67" mass="6957">METFNEALSLAQKGVIAFGTFWVIWGLIVLGSGLKDKTAPDIKQGIGQIVGGAVIILAGALVSNINM</sequence>
<protein>
    <submittedName>
        <fullName evidence="2">Uncharacterized protein</fullName>
    </submittedName>
</protein>
<comment type="caution">
    <text evidence="2">The sequence shown here is derived from an EMBL/GenBank/DDBJ whole genome shotgun (WGS) entry which is preliminary data.</text>
</comment>
<feature type="transmembrane region" description="Helical" evidence="1">
    <location>
        <begin position="46"/>
        <end position="65"/>
    </location>
</feature>
<organism evidence="2 3">
    <name type="scientific">Thomasclavelia ramosa</name>
    <dbReference type="NCBI Taxonomy" id="1547"/>
    <lineage>
        <taxon>Bacteria</taxon>
        <taxon>Bacillati</taxon>
        <taxon>Bacillota</taxon>
        <taxon>Erysipelotrichia</taxon>
        <taxon>Erysipelotrichales</taxon>
        <taxon>Coprobacillaceae</taxon>
        <taxon>Thomasclavelia</taxon>
    </lineage>
</organism>
<proteinExistence type="predicted"/>
<accession>A0A3E3EBJ6</accession>
<evidence type="ECO:0000313" key="3">
    <source>
        <dbReference type="Proteomes" id="UP000261032"/>
    </source>
</evidence>